<dbReference type="RefSeq" id="WP_413273138.1">
    <property type="nucleotide sequence ID" value="NZ_JBHFNQ010000194.1"/>
</dbReference>
<organism evidence="1 2">
    <name type="scientific">Floridaenema aerugineum BLCC-F46</name>
    <dbReference type="NCBI Taxonomy" id="3153654"/>
    <lineage>
        <taxon>Bacteria</taxon>
        <taxon>Bacillati</taxon>
        <taxon>Cyanobacteriota</taxon>
        <taxon>Cyanophyceae</taxon>
        <taxon>Oscillatoriophycideae</taxon>
        <taxon>Aerosakkonematales</taxon>
        <taxon>Aerosakkonemataceae</taxon>
        <taxon>Floridanema</taxon>
        <taxon>Floridanema aerugineum</taxon>
    </lineage>
</organism>
<gene>
    <name evidence="1" type="ORF">ACE1CC_24960</name>
</gene>
<dbReference type="Proteomes" id="UP001576774">
    <property type="component" value="Unassembled WGS sequence"/>
</dbReference>
<keyword evidence="2" id="KW-1185">Reference proteome</keyword>
<name>A0ABV4XBD6_9CYAN</name>
<sequence length="46" mass="4985">METNKAEHLSGAEAMGLTHATAARYKNLSKQITNNLPTPLANSIKF</sequence>
<dbReference type="EMBL" id="JBHFNQ010000194">
    <property type="protein sequence ID" value="MFB2880114.1"/>
    <property type="molecule type" value="Genomic_DNA"/>
</dbReference>
<evidence type="ECO:0000313" key="1">
    <source>
        <dbReference type="EMBL" id="MFB2880114.1"/>
    </source>
</evidence>
<evidence type="ECO:0000313" key="2">
    <source>
        <dbReference type="Proteomes" id="UP001576774"/>
    </source>
</evidence>
<comment type="caution">
    <text evidence="1">The sequence shown here is derived from an EMBL/GenBank/DDBJ whole genome shotgun (WGS) entry which is preliminary data.</text>
</comment>
<proteinExistence type="predicted"/>
<accession>A0ABV4XBD6</accession>
<protein>
    <submittedName>
        <fullName evidence="1">Uncharacterized protein</fullName>
    </submittedName>
</protein>
<reference evidence="1 2" key="1">
    <citation type="submission" date="2024-09" db="EMBL/GenBank/DDBJ databases">
        <title>Floridaenema gen nov. (Aerosakkonemataceae, Aerosakkonematales ord. nov., Cyanobacteria) from benthic tropical and subtropical fresh waters, with the description of four new species.</title>
        <authorList>
            <person name="Moretto J.A."/>
            <person name="Berthold D.E."/>
            <person name="Lefler F.W."/>
            <person name="Huang I.-S."/>
            <person name="Laughinghouse H. IV."/>
        </authorList>
    </citation>
    <scope>NUCLEOTIDE SEQUENCE [LARGE SCALE GENOMIC DNA]</scope>
    <source>
        <strain evidence="1 2">BLCC-F46</strain>
    </source>
</reference>